<accession>A0ABR9VUP9</accession>
<proteinExistence type="predicted"/>
<dbReference type="Proteomes" id="UP000658720">
    <property type="component" value="Unassembled WGS sequence"/>
</dbReference>
<reference evidence="2 3" key="1">
    <citation type="submission" date="2020-10" db="EMBL/GenBank/DDBJ databases">
        <authorList>
            <person name="Castelo-Branco R."/>
            <person name="Eusebio N."/>
            <person name="Adriana R."/>
            <person name="Vieira A."/>
            <person name="Brugerolle De Fraissinette N."/>
            <person name="Rezende De Castro R."/>
            <person name="Schneider M.P."/>
            <person name="Vasconcelos V."/>
            <person name="Leao P.N."/>
        </authorList>
    </citation>
    <scope>NUCLEOTIDE SEQUENCE [LARGE SCALE GENOMIC DNA]</scope>
    <source>
        <strain evidence="2 3">LEGE 00031</strain>
    </source>
</reference>
<evidence type="ECO:0000313" key="3">
    <source>
        <dbReference type="Proteomes" id="UP000658720"/>
    </source>
</evidence>
<comment type="caution">
    <text evidence="2">The sequence shown here is derived from an EMBL/GenBank/DDBJ whole genome shotgun (WGS) entry which is preliminary data.</text>
</comment>
<keyword evidence="3" id="KW-1185">Reference proteome</keyword>
<protein>
    <recommendedName>
        <fullName evidence="4">Restriction endonuclease type IV Mrr domain-containing protein</fullName>
    </recommendedName>
</protein>
<sequence length="409" mass="46769">MYPFSNIDTFTVFQNVVEKVVQEIKNLNNEYILKASQTELEDFYIDKVSIEPISLLIDELYIEEQTSVQIDVSNDSRRFIIPGRTALVPGTRLDVAVPYEGDPELWKIKPSCYTLSSYPEILVRKNEIVLSISFTDDLVNSLDLKSKINRDIELLANTIQNLRSDVENHNRGAPDRVKEALQLKRHQAETAVGAVAALEIPIKRRNKPLTFTVPTSRRKSPKSRPKVNTEVYKLEPTLDEAEYQHILEVMRGMSLVIERSPSSFSTLDEEAIRTHFLLQLNGHYEGNASGETFNASGKTDILIRVENRNIFIAECKFWCGAKAFNNAVNQLLGYLSWRDTKCALLIFNRTKDSSGVKQKMHDAMEGRSEYRKTVLYDPHKDSRYIFVKESDPGREIIITTQLYDIPTLS</sequence>
<evidence type="ECO:0000256" key="1">
    <source>
        <dbReference type="SAM" id="Coils"/>
    </source>
</evidence>
<keyword evidence="1" id="KW-0175">Coiled coil</keyword>
<name>A0ABR9VUP9_9SYNC</name>
<feature type="coiled-coil region" evidence="1">
    <location>
        <begin position="145"/>
        <end position="172"/>
    </location>
</feature>
<evidence type="ECO:0008006" key="4">
    <source>
        <dbReference type="Google" id="ProtNLM"/>
    </source>
</evidence>
<evidence type="ECO:0000313" key="2">
    <source>
        <dbReference type="EMBL" id="MBE9255080.1"/>
    </source>
</evidence>
<gene>
    <name evidence="2" type="ORF">IQ217_14765</name>
</gene>
<organism evidence="2 3">
    <name type="scientific">Synechocystis salina LEGE 00031</name>
    <dbReference type="NCBI Taxonomy" id="1828736"/>
    <lineage>
        <taxon>Bacteria</taxon>
        <taxon>Bacillati</taxon>
        <taxon>Cyanobacteriota</taxon>
        <taxon>Cyanophyceae</taxon>
        <taxon>Synechococcales</taxon>
        <taxon>Merismopediaceae</taxon>
        <taxon>Synechocystis</taxon>
    </lineage>
</organism>
<dbReference type="EMBL" id="JADEVV010000048">
    <property type="protein sequence ID" value="MBE9255080.1"/>
    <property type="molecule type" value="Genomic_DNA"/>
</dbReference>